<dbReference type="Pfam" id="PF00240">
    <property type="entry name" value="ubiquitin"/>
    <property type="match status" value="1"/>
</dbReference>
<evidence type="ECO:0000259" key="2">
    <source>
        <dbReference type="PROSITE" id="PS50053"/>
    </source>
</evidence>
<dbReference type="EMBL" id="WTXG01000213">
    <property type="protein sequence ID" value="KAI0290628.1"/>
    <property type="molecule type" value="Genomic_DNA"/>
</dbReference>
<dbReference type="SMART" id="SM00213">
    <property type="entry name" value="UBQ"/>
    <property type="match status" value="1"/>
</dbReference>
<dbReference type="Gene3D" id="3.10.20.90">
    <property type="entry name" value="Phosphatidylinositol 3-kinase Catalytic Subunit, Chain A, domain 1"/>
    <property type="match status" value="1"/>
</dbReference>
<proteinExistence type="predicted"/>
<feature type="compositionally biased region" description="Low complexity" evidence="1">
    <location>
        <begin position="264"/>
        <end position="274"/>
    </location>
</feature>
<feature type="compositionally biased region" description="Low complexity" evidence="1">
    <location>
        <begin position="75"/>
        <end position="86"/>
    </location>
</feature>
<dbReference type="AlphaFoldDB" id="A0AAD4LV31"/>
<dbReference type="InterPro" id="IPR000626">
    <property type="entry name" value="Ubiquitin-like_dom"/>
</dbReference>
<protein>
    <recommendedName>
        <fullName evidence="2">Ubiquitin-like domain-containing protein</fullName>
    </recommendedName>
</protein>
<evidence type="ECO:0000313" key="3">
    <source>
        <dbReference type="EMBL" id="KAI0290628.1"/>
    </source>
</evidence>
<feature type="domain" description="Ubiquitin-like" evidence="2">
    <location>
        <begin position="6"/>
        <end position="53"/>
    </location>
</feature>
<name>A0AAD4LV31_9AGAM</name>
<evidence type="ECO:0000313" key="4">
    <source>
        <dbReference type="Proteomes" id="UP001203297"/>
    </source>
</evidence>
<keyword evidence="4" id="KW-1185">Reference proteome</keyword>
<dbReference type="InterPro" id="IPR015496">
    <property type="entry name" value="Ubiquilin"/>
</dbReference>
<dbReference type="GO" id="GO:0005829">
    <property type="term" value="C:cytosol"/>
    <property type="evidence" value="ECO:0007669"/>
    <property type="project" value="TreeGrafter"/>
</dbReference>
<dbReference type="GO" id="GO:0031593">
    <property type="term" value="F:polyubiquitin modification-dependent protein binding"/>
    <property type="evidence" value="ECO:0007669"/>
    <property type="project" value="TreeGrafter"/>
</dbReference>
<gene>
    <name evidence="3" type="ORF">B0F90DRAFT_1784501</name>
</gene>
<comment type="caution">
    <text evidence="3">The sequence shown here is derived from an EMBL/GenBank/DDBJ whole genome shotgun (WGS) entry which is preliminary data.</text>
</comment>
<dbReference type="SUPFAM" id="SSF54236">
    <property type="entry name" value="Ubiquitin-like"/>
    <property type="match status" value="1"/>
</dbReference>
<dbReference type="CDD" id="cd16106">
    <property type="entry name" value="Ubl_Dsk2p_like"/>
    <property type="match status" value="1"/>
</dbReference>
<feature type="region of interest" description="Disordered" evidence="1">
    <location>
        <begin position="72"/>
        <end position="109"/>
    </location>
</feature>
<dbReference type="PANTHER" id="PTHR10677">
    <property type="entry name" value="UBIQUILIN"/>
    <property type="match status" value="1"/>
</dbReference>
<accession>A0AAD4LV31</accession>
<organism evidence="3 4">
    <name type="scientific">Multifurca ochricompacta</name>
    <dbReference type="NCBI Taxonomy" id="376703"/>
    <lineage>
        <taxon>Eukaryota</taxon>
        <taxon>Fungi</taxon>
        <taxon>Dikarya</taxon>
        <taxon>Basidiomycota</taxon>
        <taxon>Agaricomycotina</taxon>
        <taxon>Agaricomycetes</taxon>
        <taxon>Russulales</taxon>
        <taxon>Russulaceae</taxon>
        <taxon>Multifurca</taxon>
    </lineage>
</organism>
<sequence>MSDSEIVINVKGPSELKLQLTINTDKTVADLKQAIADKSDVPADRQRLIYSGRDDDQLSVYKIQSSHTIHMVKGAARSPAASSSAQSPPPQPLPNMQTGQNVHDPLTQLNSHMGYGLMAGLNPFADMGVNPNDPNMLQSMMNSPEFLQQMSSLMSNPAILDQALALNPQYSAIGPQAREIFQSERFRQMMFAFPPLSPYLNPQLLSSNPETLRSMIQMASMMRNAGFDPLAGGPLGGPTPSGFPAPGNPNELPAPNTNPPPATPGGTPAAGAGPTPAPNLFGLNPFAADPNALLQFLGAGGAAGLGNGASPLGGAAPPPDTRPPEERFQVQLQVRTTSSFPPPPPFACFSRCGD</sequence>
<dbReference type="PROSITE" id="PS50053">
    <property type="entry name" value="UBIQUITIN_2"/>
    <property type="match status" value="1"/>
</dbReference>
<dbReference type="PANTHER" id="PTHR10677:SF3">
    <property type="entry name" value="FI07626P-RELATED"/>
    <property type="match status" value="1"/>
</dbReference>
<feature type="compositionally biased region" description="Polar residues" evidence="1">
    <location>
        <begin position="94"/>
        <end position="109"/>
    </location>
</feature>
<dbReference type="Proteomes" id="UP001203297">
    <property type="component" value="Unassembled WGS sequence"/>
</dbReference>
<reference evidence="3" key="1">
    <citation type="journal article" date="2022" name="New Phytol.">
        <title>Evolutionary transition to the ectomycorrhizal habit in the genomes of a hyperdiverse lineage of mushroom-forming fungi.</title>
        <authorList>
            <person name="Looney B."/>
            <person name="Miyauchi S."/>
            <person name="Morin E."/>
            <person name="Drula E."/>
            <person name="Courty P.E."/>
            <person name="Kohler A."/>
            <person name="Kuo A."/>
            <person name="LaButti K."/>
            <person name="Pangilinan J."/>
            <person name="Lipzen A."/>
            <person name="Riley R."/>
            <person name="Andreopoulos W."/>
            <person name="He G."/>
            <person name="Johnson J."/>
            <person name="Nolan M."/>
            <person name="Tritt A."/>
            <person name="Barry K.W."/>
            <person name="Grigoriev I.V."/>
            <person name="Nagy L.G."/>
            <person name="Hibbett D."/>
            <person name="Henrissat B."/>
            <person name="Matheny P.B."/>
            <person name="Labbe J."/>
            <person name="Martin F.M."/>
        </authorList>
    </citation>
    <scope>NUCLEOTIDE SEQUENCE</scope>
    <source>
        <strain evidence="3">BPL690</strain>
    </source>
</reference>
<dbReference type="InterPro" id="IPR029071">
    <property type="entry name" value="Ubiquitin-like_domsf"/>
</dbReference>
<evidence type="ECO:0000256" key="1">
    <source>
        <dbReference type="SAM" id="MobiDB-lite"/>
    </source>
</evidence>
<feature type="region of interest" description="Disordered" evidence="1">
    <location>
        <begin position="227"/>
        <end position="277"/>
    </location>
</feature>
<dbReference type="GO" id="GO:0006511">
    <property type="term" value="P:ubiquitin-dependent protein catabolic process"/>
    <property type="evidence" value="ECO:0007669"/>
    <property type="project" value="TreeGrafter"/>
</dbReference>
<feature type="compositionally biased region" description="Low complexity" evidence="1">
    <location>
        <begin position="227"/>
        <end position="240"/>
    </location>
</feature>